<dbReference type="CDD" id="cd06225">
    <property type="entry name" value="HAMP"/>
    <property type="match status" value="1"/>
</dbReference>
<proteinExistence type="predicted"/>
<feature type="transmembrane region" description="Helical" evidence="12">
    <location>
        <begin position="37"/>
        <end position="58"/>
    </location>
</feature>
<dbReference type="SUPFAM" id="SSF55874">
    <property type="entry name" value="ATPase domain of HSP90 chaperone/DNA topoisomerase II/histidine kinase"/>
    <property type="match status" value="1"/>
</dbReference>
<dbReference type="Gene3D" id="3.30.565.10">
    <property type="entry name" value="Histidine kinase-like ATPase, C-terminal domain"/>
    <property type="match status" value="1"/>
</dbReference>
<dbReference type="InterPro" id="IPR036890">
    <property type="entry name" value="HATPase_C_sf"/>
</dbReference>
<dbReference type="InterPro" id="IPR003661">
    <property type="entry name" value="HisK_dim/P_dom"/>
</dbReference>
<keyword evidence="8 12" id="KW-1133">Transmembrane helix</keyword>
<dbReference type="Pfam" id="PF02518">
    <property type="entry name" value="HATPase_c"/>
    <property type="match status" value="1"/>
</dbReference>
<dbReference type="CDD" id="cd00082">
    <property type="entry name" value="HisKA"/>
    <property type="match status" value="1"/>
</dbReference>
<feature type="compositionally biased region" description="Gly residues" evidence="11">
    <location>
        <begin position="16"/>
        <end position="26"/>
    </location>
</feature>
<feature type="region of interest" description="Disordered" evidence="11">
    <location>
        <begin position="1"/>
        <end position="26"/>
    </location>
</feature>
<dbReference type="PANTHER" id="PTHR45436:SF5">
    <property type="entry name" value="SENSOR HISTIDINE KINASE TRCS"/>
    <property type="match status" value="1"/>
</dbReference>
<dbReference type="EC" id="2.7.13.3" evidence="3"/>
<dbReference type="InterPro" id="IPR003594">
    <property type="entry name" value="HATPase_dom"/>
</dbReference>
<dbReference type="PROSITE" id="PS50885">
    <property type="entry name" value="HAMP"/>
    <property type="match status" value="1"/>
</dbReference>
<protein>
    <recommendedName>
        <fullName evidence="3">histidine kinase</fullName>
        <ecNumber evidence="3">2.7.13.3</ecNumber>
    </recommendedName>
</protein>
<accession>A0ABP7FB23</accession>
<evidence type="ECO:0000256" key="7">
    <source>
        <dbReference type="ARBA" id="ARBA00022777"/>
    </source>
</evidence>
<dbReference type="SMART" id="SM00304">
    <property type="entry name" value="HAMP"/>
    <property type="match status" value="1"/>
</dbReference>
<comment type="catalytic activity">
    <reaction evidence="1">
        <text>ATP + protein L-histidine = ADP + protein N-phospho-L-histidine.</text>
        <dbReference type="EC" id="2.7.13.3"/>
    </reaction>
</comment>
<evidence type="ECO:0000256" key="8">
    <source>
        <dbReference type="ARBA" id="ARBA00022989"/>
    </source>
</evidence>
<dbReference type="Gene3D" id="1.10.287.130">
    <property type="match status" value="1"/>
</dbReference>
<dbReference type="GO" id="GO:0005524">
    <property type="term" value="F:ATP binding"/>
    <property type="evidence" value="ECO:0007669"/>
    <property type="project" value="UniProtKB-KW"/>
</dbReference>
<dbReference type="InterPro" id="IPR005467">
    <property type="entry name" value="His_kinase_dom"/>
</dbReference>
<dbReference type="SUPFAM" id="SSF158472">
    <property type="entry name" value="HAMP domain-like"/>
    <property type="match status" value="1"/>
</dbReference>
<sequence>MSATAAVEDPADGPGARQGRGRGTVLGPGSTIRTRIALVYGGVFVVLGACLLGIVNLFSSASTHEEAAEIAARADVVPVWSAVPGRGAREPLFVARTAERPARVTLFQLTDHVSDAARNELMFWSLVALLAMALLAVVVGWWTAGRVLRPVRAMTEKARGLSERNLYERIAARGPDDELKELGDTLDALLARLERAFDSQRRFIANASHELRTPLATQRAAIQVGLDEASGPQELARTRAMLLDNNRRSEQLIEGLLVLARSERGLADEELDDIDLRELVAEEAARHGVTPPAAPEGEDAAGGVLGRPVRGNRLLLSRLVANLLANATKYNVPGGTVEVAVDNGTLRVANTGPDVPPADIPVLFEPFRRGEGRDRLGAGAGAGLGLSIVRSIAQAHGGGVSAVPGRRGVGGLEVTVTLPTKAAVPALSGT</sequence>
<keyword evidence="16" id="KW-1185">Reference proteome</keyword>
<evidence type="ECO:0000256" key="10">
    <source>
        <dbReference type="ARBA" id="ARBA00023136"/>
    </source>
</evidence>
<dbReference type="EMBL" id="BAABEP010000021">
    <property type="protein sequence ID" value="GAA3733369.1"/>
    <property type="molecule type" value="Genomic_DNA"/>
</dbReference>
<dbReference type="Proteomes" id="UP001499884">
    <property type="component" value="Unassembled WGS sequence"/>
</dbReference>
<evidence type="ECO:0000259" key="14">
    <source>
        <dbReference type="PROSITE" id="PS50885"/>
    </source>
</evidence>
<dbReference type="InterPro" id="IPR050428">
    <property type="entry name" value="TCS_sensor_his_kinase"/>
</dbReference>
<keyword evidence="5" id="KW-0808">Transferase</keyword>
<reference evidence="16" key="1">
    <citation type="journal article" date="2019" name="Int. J. Syst. Evol. Microbiol.">
        <title>The Global Catalogue of Microorganisms (GCM) 10K type strain sequencing project: providing services to taxonomists for standard genome sequencing and annotation.</title>
        <authorList>
            <consortium name="The Broad Institute Genomics Platform"/>
            <consortium name="The Broad Institute Genome Sequencing Center for Infectious Disease"/>
            <person name="Wu L."/>
            <person name="Ma J."/>
        </authorList>
    </citation>
    <scope>NUCLEOTIDE SEQUENCE [LARGE SCALE GENOMIC DNA]</scope>
    <source>
        <strain evidence="16">JCM 30846</strain>
    </source>
</reference>
<dbReference type="CDD" id="cd00075">
    <property type="entry name" value="HATPase"/>
    <property type="match status" value="1"/>
</dbReference>
<evidence type="ECO:0000256" key="1">
    <source>
        <dbReference type="ARBA" id="ARBA00000085"/>
    </source>
</evidence>
<keyword evidence="6 12" id="KW-0812">Transmembrane</keyword>
<comment type="caution">
    <text evidence="15">The sequence shown here is derived from an EMBL/GenBank/DDBJ whole genome shotgun (WGS) entry which is preliminary data.</text>
</comment>
<evidence type="ECO:0000259" key="13">
    <source>
        <dbReference type="PROSITE" id="PS50109"/>
    </source>
</evidence>
<evidence type="ECO:0000313" key="15">
    <source>
        <dbReference type="EMBL" id="GAA3733369.1"/>
    </source>
</evidence>
<dbReference type="PRINTS" id="PR00344">
    <property type="entry name" value="BCTRLSENSOR"/>
</dbReference>
<evidence type="ECO:0000256" key="5">
    <source>
        <dbReference type="ARBA" id="ARBA00022679"/>
    </source>
</evidence>
<comment type="subcellular location">
    <subcellularLocation>
        <location evidence="2">Cell membrane</location>
    </subcellularLocation>
</comment>
<name>A0ABP7FB23_9ACTN</name>
<gene>
    <name evidence="15" type="ORF">GCM10023082_33420</name>
</gene>
<dbReference type="Gene3D" id="6.10.340.10">
    <property type="match status" value="1"/>
</dbReference>
<evidence type="ECO:0000256" key="11">
    <source>
        <dbReference type="SAM" id="MobiDB-lite"/>
    </source>
</evidence>
<dbReference type="SUPFAM" id="SSF47384">
    <property type="entry name" value="Homodimeric domain of signal transducing histidine kinase"/>
    <property type="match status" value="1"/>
</dbReference>
<evidence type="ECO:0000256" key="9">
    <source>
        <dbReference type="ARBA" id="ARBA00023012"/>
    </source>
</evidence>
<dbReference type="Pfam" id="PF00672">
    <property type="entry name" value="HAMP"/>
    <property type="match status" value="1"/>
</dbReference>
<feature type="domain" description="HAMP" evidence="14">
    <location>
        <begin position="145"/>
        <end position="198"/>
    </location>
</feature>
<dbReference type="SMART" id="SM00387">
    <property type="entry name" value="HATPase_c"/>
    <property type="match status" value="1"/>
</dbReference>
<dbReference type="Pfam" id="PF00512">
    <property type="entry name" value="HisKA"/>
    <property type="match status" value="1"/>
</dbReference>
<evidence type="ECO:0000256" key="2">
    <source>
        <dbReference type="ARBA" id="ARBA00004236"/>
    </source>
</evidence>
<keyword evidence="7" id="KW-0418">Kinase</keyword>
<keyword evidence="9" id="KW-0902">Two-component regulatory system</keyword>
<evidence type="ECO:0000256" key="6">
    <source>
        <dbReference type="ARBA" id="ARBA00022692"/>
    </source>
</evidence>
<evidence type="ECO:0000256" key="4">
    <source>
        <dbReference type="ARBA" id="ARBA00022553"/>
    </source>
</evidence>
<dbReference type="SMART" id="SM00388">
    <property type="entry name" value="HisKA"/>
    <property type="match status" value="1"/>
</dbReference>
<keyword evidence="10 12" id="KW-0472">Membrane</keyword>
<feature type="transmembrane region" description="Helical" evidence="12">
    <location>
        <begin position="121"/>
        <end position="144"/>
    </location>
</feature>
<evidence type="ECO:0000256" key="12">
    <source>
        <dbReference type="SAM" id="Phobius"/>
    </source>
</evidence>
<dbReference type="PROSITE" id="PS50109">
    <property type="entry name" value="HIS_KIN"/>
    <property type="match status" value="1"/>
</dbReference>
<organism evidence="15 16">
    <name type="scientific">Streptomyces tremellae</name>
    <dbReference type="NCBI Taxonomy" id="1124239"/>
    <lineage>
        <taxon>Bacteria</taxon>
        <taxon>Bacillati</taxon>
        <taxon>Actinomycetota</taxon>
        <taxon>Actinomycetes</taxon>
        <taxon>Kitasatosporales</taxon>
        <taxon>Streptomycetaceae</taxon>
        <taxon>Streptomyces</taxon>
    </lineage>
</organism>
<evidence type="ECO:0000256" key="3">
    <source>
        <dbReference type="ARBA" id="ARBA00012438"/>
    </source>
</evidence>
<dbReference type="InterPro" id="IPR036097">
    <property type="entry name" value="HisK_dim/P_sf"/>
</dbReference>
<keyword evidence="15" id="KW-0067">ATP-binding</keyword>
<dbReference type="PANTHER" id="PTHR45436">
    <property type="entry name" value="SENSOR HISTIDINE KINASE YKOH"/>
    <property type="match status" value="1"/>
</dbReference>
<dbReference type="InterPro" id="IPR004358">
    <property type="entry name" value="Sig_transdc_His_kin-like_C"/>
</dbReference>
<keyword evidence="15" id="KW-0547">Nucleotide-binding</keyword>
<feature type="domain" description="Histidine kinase" evidence="13">
    <location>
        <begin position="206"/>
        <end position="422"/>
    </location>
</feature>
<evidence type="ECO:0000313" key="16">
    <source>
        <dbReference type="Proteomes" id="UP001499884"/>
    </source>
</evidence>
<keyword evidence="4" id="KW-0597">Phosphoprotein</keyword>
<dbReference type="InterPro" id="IPR003660">
    <property type="entry name" value="HAMP_dom"/>
</dbReference>